<dbReference type="PROSITE" id="PS50088">
    <property type="entry name" value="ANK_REPEAT"/>
    <property type="match status" value="1"/>
</dbReference>
<dbReference type="Proteomes" id="UP000246991">
    <property type="component" value="Unassembled WGS sequence"/>
</dbReference>
<dbReference type="Gene3D" id="1.25.40.20">
    <property type="entry name" value="Ankyrin repeat-containing domain"/>
    <property type="match status" value="1"/>
</dbReference>
<proteinExistence type="predicted"/>
<dbReference type="Gene3D" id="3.40.50.300">
    <property type="entry name" value="P-loop containing nucleotide triphosphate hydrolases"/>
    <property type="match status" value="1"/>
</dbReference>
<gene>
    <name evidence="6" type="ORF">C7212DRAFT_358579</name>
</gene>
<keyword evidence="7" id="KW-1185">Reference proteome</keyword>
<dbReference type="EMBL" id="PYWC01000053">
    <property type="protein sequence ID" value="PWW74982.1"/>
    <property type="molecule type" value="Genomic_DNA"/>
</dbReference>
<dbReference type="PANTHER" id="PTHR10039:SF14">
    <property type="entry name" value="NACHT DOMAIN-CONTAINING PROTEIN"/>
    <property type="match status" value="1"/>
</dbReference>
<dbReference type="AlphaFoldDB" id="A0A317SKM4"/>
<feature type="region of interest" description="Disordered" evidence="3">
    <location>
        <begin position="1"/>
        <end position="21"/>
    </location>
</feature>
<dbReference type="InterPro" id="IPR002110">
    <property type="entry name" value="Ankyrin_rpt"/>
</dbReference>
<evidence type="ECO:0000256" key="1">
    <source>
        <dbReference type="ARBA" id="ARBA00022737"/>
    </source>
</evidence>
<evidence type="ECO:0000259" key="4">
    <source>
        <dbReference type="Pfam" id="PF22939"/>
    </source>
</evidence>
<dbReference type="PANTHER" id="PTHR10039">
    <property type="entry name" value="AMELOGENIN"/>
    <property type="match status" value="1"/>
</dbReference>
<name>A0A317SKM4_9PEZI</name>
<organism evidence="6 7">
    <name type="scientific">Tuber magnatum</name>
    <name type="common">white Piedmont truffle</name>
    <dbReference type="NCBI Taxonomy" id="42249"/>
    <lineage>
        <taxon>Eukaryota</taxon>
        <taxon>Fungi</taxon>
        <taxon>Dikarya</taxon>
        <taxon>Ascomycota</taxon>
        <taxon>Pezizomycotina</taxon>
        <taxon>Pezizomycetes</taxon>
        <taxon>Pezizales</taxon>
        <taxon>Tuberaceae</taxon>
        <taxon>Tuber</taxon>
    </lineage>
</organism>
<dbReference type="SUPFAM" id="SSF52540">
    <property type="entry name" value="P-loop containing nucleoside triphosphate hydrolases"/>
    <property type="match status" value="1"/>
</dbReference>
<dbReference type="SUPFAM" id="SSF48403">
    <property type="entry name" value="Ankyrin repeat"/>
    <property type="match status" value="1"/>
</dbReference>
<dbReference type="OrthoDB" id="194358at2759"/>
<feature type="repeat" description="ANK" evidence="2">
    <location>
        <begin position="541"/>
        <end position="573"/>
    </location>
</feature>
<evidence type="ECO:0000256" key="3">
    <source>
        <dbReference type="SAM" id="MobiDB-lite"/>
    </source>
</evidence>
<dbReference type="InterPro" id="IPR036770">
    <property type="entry name" value="Ankyrin_rpt-contain_sf"/>
</dbReference>
<evidence type="ECO:0000259" key="5">
    <source>
        <dbReference type="Pfam" id="PF24883"/>
    </source>
</evidence>
<dbReference type="Pfam" id="PF22939">
    <property type="entry name" value="WHD_GPIID"/>
    <property type="match status" value="1"/>
</dbReference>
<dbReference type="Pfam" id="PF24883">
    <property type="entry name" value="NPHP3_N"/>
    <property type="match status" value="1"/>
</dbReference>
<dbReference type="InterPro" id="IPR054471">
    <property type="entry name" value="GPIID_WHD"/>
</dbReference>
<dbReference type="InterPro" id="IPR027417">
    <property type="entry name" value="P-loop_NTPase"/>
</dbReference>
<accession>A0A317SKM4</accession>
<dbReference type="PROSITE" id="PS50297">
    <property type="entry name" value="ANK_REP_REGION"/>
    <property type="match status" value="1"/>
</dbReference>
<keyword evidence="1" id="KW-0677">Repeat</keyword>
<evidence type="ECO:0000313" key="6">
    <source>
        <dbReference type="EMBL" id="PWW74982.1"/>
    </source>
</evidence>
<sequence length="614" mass="69496">MSNQDLSLPSEGTCPPQHCASPSIQGDYSGNTGHGNRFNSDDFINYHIVSSAGNRDEILQCLYTSAYEAHRRRVREPVEGTCAWVTEHPKYKEWLGKKMSGPLWLSADPGCGKSVIASFLVTQLEKQSGSIVCYFFFKDDNEEQRNAASALCAILHQLFQQRESLSKYATAAFKAKGKRFTEELRGGCGDVICVMDALDECEETTLARLIHHMTRLSGSQTSDTPLRFLVTSRPYYRIERDLGSSEGTIRLKGEEEVHAITADVARVIHEGIKSLELCWGQPGGLGYLRDLLESSADRTFLWVSLVLGILRDSVDDSREELTNIVSTAPGSLAGLYTKMLSGSRDTDRARQILHIVVAAARPLTLREMNVALKIRRDHKKTKDIGDHPVEFERMVKNLCGLFVRVIDSKIYLVHQTAKEFLIKQSSLGQGNWQYTLCSKESNFTLANICISYLSLEDFEKNPLAMNTPYRGRDAKHAAYVRKHTLLDYAASHWADHFRDSGTRQMELFELSQIICKGGSGRFLTWLRVYWGTNRRYRPFPNGFTHLMIATWLGQRTVVERLLEDGGDKNIQCKQYGTALNVAALRRDEDITRMLLENNVQAYLRGKYYNIKQVE</sequence>
<dbReference type="SMART" id="SM00248">
    <property type="entry name" value="ANK"/>
    <property type="match status" value="2"/>
</dbReference>
<reference evidence="6 7" key="1">
    <citation type="submission" date="2018-03" db="EMBL/GenBank/DDBJ databases">
        <title>Genomes of Pezizomycetes fungi and the evolution of truffles.</title>
        <authorList>
            <person name="Murat C."/>
            <person name="Payen T."/>
            <person name="Noel B."/>
            <person name="Kuo A."/>
            <person name="Martin F.M."/>
        </authorList>
    </citation>
    <scope>NUCLEOTIDE SEQUENCE [LARGE SCALE GENOMIC DNA]</scope>
    <source>
        <strain evidence="6">091103-1</strain>
    </source>
</reference>
<protein>
    <submittedName>
        <fullName evidence="6">NACHT-ANK domain protein transcript variant 1</fullName>
    </submittedName>
</protein>
<comment type="caution">
    <text evidence="6">The sequence shown here is derived from an EMBL/GenBank/DDBJ whole genome shotgun (WGS) entry which is preliminary data.</text>
</comment>
<feature type="domain" description="GPI inositol-deacylase winged helix" evidence="4">
    <location>
        <begin position="337"/>
        <end position="425"/>
    </location>
</feature>
<keyword evidence="2" id="KW-0040">ANK repeat</keyword>
<evidence type="ECO:0000256" key="2">
    <source>
        <dbReference type="PROSITE-ProRule" id="PRU00023"/>
    </source>
</evidence>
<dbReference type="InterPro" id="IPR056884">
    <property type="entry name" value="NPHP3-like_N"/>
</dbReference>
<feature type="domain" description="Nephrocystin 3-like N-terminal" evidence="5">
    <location>
        <begin position="80"/>
        <end position="233"/>
    </location>
</feature>
<evidence type="ECO:0000313" key="7">
    <source>
        <dbReference type="Proteomes" id="UP000246991"/>
    </source>
</evidence>